<gene>
    <name evidence="3" type="ORF">LBV24_08310</name>
</gene>
<feature type="transmembrane region" description="Helical" evidence="1">
    <location>
        <begin position="15"/>
        <end position="31"/>
    </location>
</feature>
<comment type="caution">
    <text evidence="3">The sequence shown here is derived from an EMBL/GenBank/DDBJ whole genome shotgun (WGS) entry which is preliminary data.</text>
</comment>
<dbReference type="Gene3D" id="3.30.565.10">
    <property type="entry name" value="Histidine kinase-like ATPase, C-terminal domain"/>
    <property type="match status" value="1"/>
</dbReference>
<dbReference type="GO" id="GO:0016301">
    <property type="term" value="F:kinase activity"/>
    <property type="evidence" value="ECO:0007669"/>
    <property type="project" value="UniProtKB-KW"/>
</dbReference>
<evidence type="ECO:0000313" key="4">
    <source>
        <dbReference type="Proteomes" id="UP001198402"/>
    </source>
</evidence>
<keyword evidence="3" id="KW-0808">Transferase</keyword>
<dbReference type="InterPro" id="IPR010559">
    <property type="entry name" value="Sig_transdc_His_kin_internal"/>
</dbReference>
<keyword evidence="3" id="KW-0418">Kinase</keyword>
<name>A0ABS7Y1K3_9FLAO</name>
<evidence type="ECO:0000256" key="1">
    <source>
        <dbReference type="SAM" id="Phobius"/>
    </source>
</evidence>
<protein>
    <submittedName>
        <fullName evidence="3">Histidine kinase</fullName>
    </submittedName>
</protein>
<dbReference type="InterPro" id="IPR036890">
    <property type="entry name" value="HATPase_C_sf"/>
</dbReference>
<proteinExistence type="predicted"/>
<evidence type="ECO:0000259" key="2">
    <source>
        <dbReference type="Pfam" id="PF06580"/>
    </source>
</evidence>
<dbReference type="InterPro" id="IPR050640">
    <property type="entry name" value="Bact_2-comp_sensor_kinase"/>
</dbReference>
<keyword evidence="1" id="KW-1133">Transmembrane helix</keyword>
<evidence type="ECO:0000313" key="3">
    <source>
        <dbReference type="EMBL" id="MCA0153215.1"/>
    </source>
</evidence>
<keyword evidence="4" id="KW-1185">Reference proteome</keyword>
<reference evidence="4" key="1">
    <citation type="submission" date="2023-07" db="EMBL/GenBank/DDBJ databases">
        <authorList>
            <person name="Yue Y."/>
        </authorList>
    </citation>
    <scope>NUCLEOTIDE SEQUENCE [LARGE SCALE GENOMIC DNA]</scope>
    <source>
        <strain evidence="4">2Y89</strain>
    </source>
</reference>
<dbReference type="PANTHER" id="PTHR34220">
    <property type="entry name" value="SENSOR HISTIDINE KINASE YPDA"/>
    <property type="match status" value="1"/>
</dbReference>
<dbReference type="PANTHER" id="PTHR34220:SF7">
    <property type="entry name" value="SENSOR HISTIDINE KINASE YPDA"/>
    <property type="match status" value="1"/>
</dbReference>
<feature type="transmembrane region" description="Helical" evidence="1">
    <location>
        <begin position="43"/>
        <end position="61"/>
    </location>
</feature>
<dbReference type="Pfam" id="PF06580">
    <property type="entry name" value="His_kinase"/>
    <property type="match status" value="1"/>
</dbReference>
<accession>A0ABS7Y1K3</accession>
<organism evidence="3 4">
    <name type="scientific">Winogradskyella vincentii</name>
    <dbReference type="NCBI Taxonomy" id="2877122"/>
    <lineage>
        <taxon>Bacteria</taxon>
        <taxon>Pseudomonadati</taxon>
        <taxon>Bacteroidota</taxon>
        <taxon>Flavobacteriia</taxon>
        <taxon>Flavobacteriales</taxon>
        <taxon>Flavobacteriaceae</taxon>
        <taxon>Winogradskyella</taxon>
    </lineage>
</organism>
<dbReference type="Proteomes" id="UP001198402">
    <property type="component" value="Unassembled WGS sequence"/>
</dbReference>
<keyword evidence="1" id="KW-0812">Transmembrane</keyword>
<dbReference type="RefSeq" id="WP_224478180.1">
    <property type="nucleotide sequence ID" value="NZ_JAIUJS010000003.1"/>
</dbReference>
<feature type="transmembrane region" description="Helical" evidence="1">
    <location>
        <begin position="73"/>
        <end position="96"/>
    </location>
</feature>
<dbReference type="EMBL" id="JAIUJS010000003">
    <property type="protein sequence ID" value="MCA0153215.1"/>
    <property type="molecule type" value="Genomic_DNA"/>
</dbReference>
<feature type="transmembrane region" description="Helical" evidence="1">
    <location>
        <begin position="108"/>
        <end position="129"/>
    </location>
</feature>
<feature type="domain" description="Signal transduction histidine kinase internal region" evidence="2">
    <location>
        <begin position="148"/>
        <end position="224"/>
    </location>
</feature>
<sequence>MKSNINTPPFNLKELFFQIALNIIVFIFFAFDRRLPGIEAHQILFYLNFAIAALIINYVLLPKFLYKNRYWHFALYSLIVIAIVIVTEEAVLEQIYYPETRGRRFLGIFYNLLSSLPTITILVGFKFAWDALIKQREVHELKNYAKESELQYLKSQINPHFLFNNINNLYAYAVEQSPKTPDLILELSSVLRYMLYDCKARFVPLNKEIEHLKNYINLSTLQIEGRGKVNITIGNIPENYNIAPLVLTVFIENAFKHSASSQTERISINSDINVSDNGILNFTCINSYQSETNVNKLDQGIGLENVKKRLDLMYPKSHKLKISDDNEYFKVQLTLDLNKTKN</sequence>
<keyword evidence="1" id="KW-0472">Membrane</keyword>